<evidence type="ECO:0000313" key="1">
    <source>
        <dbReference type="EMBL" id="RTR40105.1"/>
    </source>
</evidence>
<sequence>MSSPIGGFYLNAQYRKKAEKFELSSKPKLNIAIELRLDDCIILNDSQISLADLECQFSTSQVAIYLHPTVATTGMIRLDCSIKIEHQDDDIAQTKQQLVNIESGETLSTLVEGNERIRLKTSCNIC</sequence>
<evidence type="ECO:0000313" key="2">
    <source>
        <dbReference type="Proteomes" id="UP000267448"/>
    </source>
</evidence>
<name>A0A3S0IR48_9GAMM</name>
<dbReference type="Proteomes" id="UP000267448">
    <property type="component" value="Unassembled WGS sequence"/>
</dbReference>
<reference evidence="1 2" key="1">
    <citation type="submission" date="2018-12" db="EMBL/GenBank/DDBJ databases">
        <authorList>
            <person name="Yu L."/>
        </authorList>
    </citation>
    <scope>NUCLEOTIDE SEQUENCE [LARGE SCALE GENOMIC DNA]</scope>
    <source>
        <strain evidence="1 2">HAW-EB2</strain>
    </source>
</reference>
<organism evidence="1 2">
    <name type="scientific">Shewanella canadensis</name>
    <dbReference type="NCBI Taxonomy" id="271096"/>
    <lineage>
        <taxon>Bacteria</taxon>
        <taxon>Pseudomonadati</taxon>
        <taxon>Pseudomonadota</taxon>
        <taxon>Gammaproteobacteria</taxon>
        <taxon>Alteromonadales</taxon>
        <taxon>Shewanellaceae</taxon>
        <taxon>Shewanella</taxon>
    </lineage>
</organism>
<dbReference type="AlphaFoldDB" id="A0A3S0IR48"/>
<comment type="caution">
    <text evidence="1">The sequence shown here is derived from an EMBL/GenBank/DDBJ whole genome shotgun (WGS) entry which is preliminary data.</text>
</comment>
<accession>A0A3S0IR48</accession>
<gene>
    <name evidence="1" type="ORF">EKG38_05095</name>
</gene>
<keyword evidence="2" id="KW-1185">Reference proteome</keyword>
<dbReference type="OrthoDB" id="6264117at2"/>
<proteinExistence type="predicted"/>
<protein>
    <submittedName>
        <fullName evidence="1">Uncharacterized protein</fullName>
    </submittedName>
</protein>
<dbReference type="RefSeq" id="WP_126519175.1">
    <property type="nucleotide sequence ID" value="NZ_RXNU01000002.1"/>
</dbReference>
<dbReference type="EMBL" id="RXNU01000002">
    <property type="protein sequence ID" value="RTR40105.1"/>
    <property type="molecule type" value="Genomic_DNA"/>
</dbReference>